<evidence type="ECO:0000259" key="3">
    <source>
        <dbReference type="Pfam" id="PF13407"/>
    </source>
</evidence>
<feature type="domain" description="Periplasmic binding protein" evidence="3">
    <location>
        <begin position="38"/>
        <end position="289"/>
    </location>
</feature>
<dbReference type="SUPFAM" id="SSF53822">
    <property type="entry name" value="Periplasmic binding protein-like I"/>
    <property type="match status" value="1"/>
</dbReference>
<dbReference type="GO" id="GO:0030288">
    <property type="term" value="C:outer membrane-bounded periplasmic space"/>
    <property type="evidence" value="ECO:0007669"/>
    <property type="project" value="TreeGrafter"/>
</dbReference>
<dbReference type="InterPro" id="IPR050555">
    <property type="entry name" value="Bact_Solute-Bind_Prot2"/>
</dbReference>
<evidence type="ECO:0000256" key="1">
    <source>
        <dbReference type="ARBA" id="ARBA00004196"/>
    </source>
</evidence>
<reference evidence="4 5" key="1">
    <citation type="submission" date="2016-11" db="EMBL/GenBank/DDBJ databases">
        <authorList>
            <person name="Jaros S."/>
            <person name="Januszkiewicz K."/>
            <person name="Wedrychowicz H."/>
        </authorList>
    </citation>
    <scope>NUCLEOTIDE SEQUENCE [LARGE SCALE GENOMIC DNA]</scope>
    <source>
        <strain evidence="4 5">DSM 6191</strain>
    </source>
</reference>
<sequence>MYLSIPEVFYCQVRYVNLDINYSFFVRENEYKKIKIGAVLPSSEVKRWNIAKASMEKEANVKGIKIRVEFSNWDINKEIENIRGFILENIDILILTSVKLKGDNEILNEVYKAGIKIIAMDALIYDSYVDLFVGFNMLKAGQLQGSFLTKKVSEGRYIILHGSPNGEVFKIGAMEYIRPLVYTGKIQVVADEEVQNWLPENGYNIIKKIIAKDKNIDAILAPVDKIAGGAIKALTEENMQGKVIVTGQDAEPEAIKRIMEGTQAMTLLNDSVKLGKITIDLAINLIEGKSINYDYIINNGKVDVISVLIDPILIDEENVFSKINELIDTTLIDKENVLSKTNELKE</sequence>
<dbReference type="EMBL" id="FQXU01000007">
    <property type="protein sequence ID" value="SHI16167.1"/>
    <property type="molecule type" value="Genomic_DNA"/>
</dbReference>
<accession>A0A1M5YVQ3</accession>
<dbReference type="Gene3D" id="3.40.50.2300">
    <property type="match status" value="2"/>
</dbReference>
<dbReference type="InterPro" id="IPR025997">
    <property type="entry name" value="SBP_2_dom"/>
</dbReference>
<dbReference type="AlphaFoldDB" id="A0A1M5YVQ3"/>
<proteinExistence type="predicted"/>
<comment type="subcellular location">
    <subcellularLocation>
        <location evidence="1">Cell envelope</location>
    </subcellularLocation>
</comment>
<dbReference type="RefSeq" id="WP_073019527.1">
    <property type="nucleotide sequence ID" value="NZ_FQXU01000007.1"/>
</dbReference>
<dbReference type="PANTHER" id="PTHR30036:SF1">
    <property type="entry name" value="D-XYLOSE-BINDING PERIPLASMIC PROTEIN"/>
    <property type="match status" value="1"/>
</dbReference>
<evidence type="ECO:0000313" key="5">
    <source>
        <dbReference type="Proteomes" id="UP000184241"/>
    </source>
</evidence>
<protein>
    <submittedName>
        <fullName evidence="4">D-xylose transport system substrate-binding protein</fullName>
    </submittedName>
</protein>
<evidence type="ECO:0000256" key="2">
    <source>
        <dbReference type="ARBA" id="ARBA00022729"/>
    </source>
</evidence>
<organism evidence="4 5">
    <name type="scientific">Clostridium intestinale DSM 6191</name>
    <dbReference type="NCBI Taxonomy" id="1121320"/>
    <lineage>
        <taxon>Bacteria</taxon>
        <taxon>Bacillati</taxon>
        <taxon>Bacillota</taxon>
        <taxon>Clostridia</taxon>
        <taxon>Eubacteriales</taxon>
        <taxon>Clostridiaceae</taxon>
        <taxon>Clostridium</taxon>
    </lineage>
</organism>
<dbReference type="Proteomes" id="UP000184241">
    <property type="component" value="Unassembled WGS sequence"/>
</dbReference>
<dbReference type="Pfam" id="PF13407">
    <property type="entry name" value="Peripla_BP_4"/>
    <property type="match status" value="1"/>
</dbReference>
<evidence type="ECO:0000313" key="4">
    <source>
        <dbReference type="EMBL" id="SHI16167.1"/>
    </source>
</evidence>
<name>A0A1M5YVQ3_9CLOT</name>
<dbReference type="InterPro" id="IPR028082">
    <property type="entry name" value="Peripla_BP_I"/>
</dbReference>
<dbReference type="GO" id="GO:0030246">
    <property type="term" value="F:carbohydrate binding"/>
    <property type="evidence" value="ECO:0007669"/>
    <property type="project" value="TreeGrafter"/>
</dbReference>
<gene>
    <name evidence="4" type="ORF">SAMN02745941_02263</name>
</gene>
<keyword evidence="2" id="KW-0732">Signal</keyword>
<dbReference type="PANTHER" id="PTHR30036">
    <property type="entry name" value="D-XYLOSE-BINDING PERIPLASMIC PROTEIN"/>
    <property type="match status" value="1"/>
</dbReference>